<keyword evidence="1" id="KW-0051">Antiviral defense</keyword>
<evidence type="ECO:0000313" key="2">
    <source>
        <dbReference type="EMBL" id="BAY15080.1"/>
    </source>
</evidence>
<evidence type="ECO:0000313" key="3">
    <source>
        <dbReference type="Proteomes" id="UP000218287"/>
    </source>
</evidence>
<dbReference type="InterPro" id="IPR013415">
    <property type="entry name" value="Cas5_Cmx5_DevS"/>
</dbReference>
<proteinExistence type="predicted"/>
<name>A0A1Z4GC43_9CYAN</name>
<keyword evidence="3" id="KW-1185">Reference proteome</keyword>
<dbReference type="AlphaFoldDB" id="A0A1Z4GC43"/>
<dbReference type="OrthoDB" id="344955at2"/>
<evidence type="ECO:0000256" key="1">
    <source>
        <dbReference type="ARBA" id="ARBA00023118"/>
    </source>
</evidence>
<sequence length="212" mass="24753">MIAPLILYLDVPFATFRESHAREMGKTYPVPPPATVYGMLLSLVGETDVYRHCGVELAIAMLSIPKKSRILRQMRRFKNADFSHPENVIPIYQEILSNVKCLIWVRSDAEKIQPSLRERIQLAFDHPELVRRFGCLFLGESDQLIKTIKLVSQDYLEGVRQWVIRDNRGRLTLPYWVDHVGSRNTRFLRYRIEEMDRLSPPDLAWTMIQSPI</sequence>
<accession>A0A1Z4GC43</accession>
<dbReference type="NCBIfam" id="TIGR02586">
    <property type="entry name" value="cas5_cmx5_devS"/>
    <property type="match status" value="1"/>
</dbReference>
<dbReference type="GO" id="GO:0051607">
    <property type="term" value="P:defense response to virus"/>
    <property type="evidence" value="ECO:0007669"/>
    <property type="project" value="UniProtKB-KW"/>
</dbReference>
<dbReference type="EMBL" id="AP018174">
    <property type="protein sequence ID" value="BAY15080.1"/>
    <property type="molecule type" value="Genomic_DNA"/>
</dbReference>
<gene>
    <name evidence="2" type="ORF">NIES21_08940</name>
</gene>
<organism evidence="2 3">
    <name type="scientific">Anabaenopsis circularis NIES-21</name>
    <dbReference type="NCBI Taxonomy" id="1085406"/>
    <lineage>
        <taxon>Bacteria</taxon>
        <taxon>Bacillati</taxon>
        <taxon>Cyanobacteriota</taxon>
        <taxon>Cyanophyceae</taxon>
        <taxon>Nostocales</taxon>
        <taxon>Nodulariaceae</taxon>
        <taxon>Anabaenopsis</taxon>
    </lineage>
</organism>
<dbReference type="InterPro" id="IPR013422">
    <property type="entry name" value="CRISPR-assoc_prot_Cas5_N"/>
</dbReference>
<reference evidence="2 3" key="1">
    <citation type="submission" date="2017-06" db="EMBL/GenBank/DDBJ databases">
        <title>Genome sequencing of cyanobaciteial culture collection at National Institute for Environmental Studies (NIES).</title>
        <authorList>
            <person name="Hirose Y."/>
            <person name="Shimura Y."/>
            <person name="Fujisawa T."/>
            <person name="Nakamura Y."/>
            <person name="Kawachi M."/>
        </authorList>
    </citation>
    <scope>NUCLEOTIDE SEQUENCE [LARGE SCALE GENOMIC DNA]</scope>
    <source>
        <strain evidence="2 3">NIES-21</strain>
    </source>
</reference>
<protein>
    <submittedName>
        <fullName evidence="2">CRISPR-associated protein DevS</fullName>
    </submittedName>
</protein>
<dbReference type="NCBIfam" id="TIGR02593">
    <property type="entry name" value="CRISPR_cas5"/>
    <property type="match status" value="1"/>
</dbReference>
<dbReference type="Proteomes" id="UP000218287">
    <property type="component" value="Chromosome"/>
</dbReference>